<dbReference type="Gene3D" id="3.40.47.10">
    <property type="match status" value="1"/>
</dbReference>
<evidence type="ECO:0000259" key="1">
    <source>
        <dbReference type="Pfam" id="PF00109"/>
    </source>
</evidence>
<evidence type="ECO:0000313" key="2">
    <source>
        <dbReference type="EMBL" id="QSQ22081.1"/>
    </source>
</evidence>
<dbReference type="SUPFAM" id="SSF53901">
    <property type="entry name" value="Thiolase-like"/>
    <property type="match status" value="2"/>
</dbReference>
<evidence type="ECO:0000313" key="3">
    <source>
        <dbReference type="Proteomes" id="UP000662747"/>
    </source>
</evidence>
<gene>
    <name evidence="2" type="ORF">JY651_44260</name>
</gene>
<dbReference type="RefSeq" id="WP_206723658.1">
    <property type="nucleotide sequence ID" value="NZ_CP071090.1"/>
</dbReference>
<reference evidence="2 3" key="1">
    <citation type="submission" date="2021-02" db="EMBL/GenBank/DDBJ databases">
        <title>De Novo genome assembly of isolated myxobacteria.</title>
        <authorList>
            <person name="Stevens D.C."/>
        </authorList>
    </citation>
    <scope>NUCLEOTIDE SEQUENCE [LARGE SCALE GENOMIC DNA]</scope>
    <source>
        <strain evidence="3">SCPEA02</strain>
    </source>
</reference>
<dbReference type="Pfam" id="PF00109">
    <property type="entry name" value="ketoacyl-synt"/>
    <property type="match status" value="1"/>
</dbReference>
<organism evidence="2 3">
    <name type="scientific">Pyxidicoccus parkwayensis</name>
    <dbReference type="NCBI Taxonomy" id="2813578"/>
    <lineage>
        <taxon>Bacteria</taxon>
        <taxon>Pseudomonadati</taxon>
        <taxon>Myxococcota</taxon>
        <taxon>Myxococcia</taxon>
        <taxon>Myxococcales</taxon>
        <taxon>Cystobacterineae</taxon>
        <taxon>Myxococcaceae</taxon>
        <taxon>Pyxidicoccus</taxon>
    </lineage>
</organism>
<dbReference type="Proteomes" id="UP000662747">
    <property type="component" value="Chromosome"/>
</dbReference>
<name>A0ABX7NXG7_9BACT</name>
<proteinExistence type="predicted"/>
<sequence>MGKQACIIGLGARTAVGYRAYASAVAVRAGISRIQAHPYMIDKSGEPFMTALHRPLEVHERRKRILSLATSAFDEVLEALPPECKTRLPIYLGLPELGPLFTREDARWISEGLAQHASPLCTPELAILTEGHASGMAGLEQAVAALRSGEAECCVVGGADSFMDPDLLESLDEAGRVASSSNRWGFPPGEGAGWLAVCTAEFARRFKLKSLARVAGVATAQETHGMHTRTVCVGQGLAQAMREAAAKAGTPITRQYCDINGERYREDEFSYAILRVPSAMFVNAVDYVAPTDCWGHTGAATAPLLMMLPIISEDRGFSPGPAPMVWCGSESGLRGAAVLHFNQEVAR</sequence>
<dbReference type="InterPro" id="IPR016039">
    <property type="entry name" value="Thiolase-like"/>
</dbReference>
<protein>
    <recommendedName>
        <fullName evidence="1">Beta-ketoacyl synthase-like N-terminal domain-containing protein</fullName>
    </recommendedName>
</protein>
<dbReference type="InterPro" id="IPR014030">
    <property type="entry name" value="Ketoacyl_synth_N"/>
</dbReference>
<feature type="domain" description="Beta-ketoacyl synthase-like N-terminal" evidence="1">
    <location>
        <begin position="133"/>
        <end position="201"/>
    </location>
</feature>
<keyword evidence="3" id="KW-1185">Reference proteome</keyword>
<accession>A0ABX7NXG7</accession>
<dbReference type="EMBL" id="CP071090">
    <property type="protein sequence ID" value="QSQ22081.1"/>
    <property type="molecule type" value="Genomic_DNA"/>
</dbReference>